<dbReference type="PANTHER" id="PTHR34580">
    <property type="match status" value="1"/>
</dbReference>
<evidence type="ECO:0000256" key="2">
    <source>
        <dbReference type="ARBA" id="ARBA00023163"/>
    </source>
</evidence>
<keyword evidence="1" id="KW-0805">Transcription regulation</keyword>
<reference evidence="4 5" key="1">
    <citation type="submission" date="2018-08" db="EMBL/GenBank/DDBJ databases">
        <title>Achromobacter xylosoxidans Genome sequencing and assembly.</title>
        <authorList>
            <person name="Wang R."/>
            <person name="Rensing C."/>
            <person name="Li Y."/>
        </authorList>
    </citation>
    <scope>NUCLEOTIDE SEQUENCE [LARGE SCALE GENOMIC DNA]</scope>
    <source>
        <strain evidence="4 5">GD003A</strain>
    </source>
</reference>
<dbReference type="InterPro" id="IPR036390">
    <property type="entry name" value="WH_DNA-bd_sf"/>
</dbReference>
<dbReference type="InterPro" id="IPR057727">
    <property type="entry name" value="WCX_dom"/>
</dbReference>
<name>A0A424WBR2_ALCXX</name>
<dbReference type="OrthoDB" id="8555652at2"/>
<dbReference type="PROSITE" id="PS52050">
    <property type="entry name" value="WYL"/>
    <property type="match status" value="1"/>
</dbReference>
<dbReference type="InterPro" id="IPR001034">
    <property type="entry name" value="DeoR_HTH"/>
</dbReference>
<comment type="caution">
    <text evidence="4">The sequence shown here is derived from an EMBL/GenBank/DDBJ whole genome shotgun (WGS) entry which is preliminary data.</text>
</comment>
<dbReference type="Pfam" id="PF25583">
    <property type="entry name" value="WCX"/>
    <property type="match status" value="1"/>
</dbReference>
<dbReference type="SUPFAM" id="SSF46785">
    <property type="entry name" value="Winged helix' DNA-binding domain"/>
    <property type="match status" value="1"/>
</dbReference>
<dbReference type="Pfam" id="PF13280">
    <property type="entry name" value="WYL"/>
    <property type="match status" value="1"/>
</dbReference>
<evidence type="ECO:0000256" key="1">
    <source>
        <dbReference type="ARBA" id="ARBA00023015"/>
    </source>
</evidence>
<dbReference type="GO" id="GO:0003700">
    <property type="term" value="F:DNA-binding transcription factor activity"/>
    <property type="evidence" value="ECO:0007669"/>
    <property type="project" value="InterPro"/>
</dbReference>
<gene>
    <name evidence="4" type="ORF">DY367_15670</name>
</gene>
<dbReference type="Pfam" id="PF08279">
    <property type="entry name" value="HTH_11"/>
    <property type="match status" value="1"/>
</dbReference>
<accession>A0A424WBR2</accession>
<feature type="domain" description="HTH deoR-type" evidence="3">
    <location>
        <begin position="4"/>
        <end position="59"/>
    </location>
</feature>
<dbReference type="InterPro" id="IPR036388">
    <property type="entry name" value="WH-like_DNA-bd_sf"/>
</dbReference>
<dbReference type="InterPro" id="IPR013196">
    <property type="entry name" value="HTH_11"/>
</dbReference>
<dbReference type="EMBL" id="QVXO01000022">
    <property type="protein sequence ID" value="RPJ90789.1"/>
    <property type="molecule type" value="Genomic_DNA"/>
</dbReference>
<keyword evidence="2" id="KW-0804">Transcription</keyword>
<evidence type="ECO:0000259" key="3">
    <source>
        <dbReference type="PROSITE" id="PS51000"/>
    </source>
</evidence>
<dbReference type="PANTHER" id="PTHR34580:SF3">
    <property type="entry name" value="PROTEIN PAFB"/>
    <property type="match status" value="1"/>
</dbReference>
<dbReference type="RefSeq" id="WP_059378755.1">
    <property type="nucleotide sequence ID" value="NZ_CP061008.1"/>
</dbReference>
<protein>
    <submittedName>
        <fullName evidence="4">YafY family transcriptional regulator</fullName>
    </submittedName>
</protein>
<organism evidence="4 5">
    <name type="scientific">Alcaligenes xylosoxydans xylosoxydans</name>
    <name type="common">Achromobacter xylosoxidans</name>
    <dbReference type="NCBI Taxonomy" id="85698"/>
    <lineage>
        <taxon>Bacteria</taxon>
        <taxon>Pseudomonadati</taxon>
        <taxon>Pseudomonadota</taxon>
        <taxon>Betaproteobacteria</taxon>
        <taxon>Burkholderiales</taxon>
        <taxon>Alcaligenaceae</taxon>
        <taxon>Achromobacter</taxon>
    </lineage>
</organism>
<evidence type="ECO:0000313" key="5">
    <source>
        <dbReference type="Proteomes" id="UP000285324"/>
    </source>
</evidence>
<dbReference type="PROSITE" id="PS51000">
    <property type="entry name" value="HTH_DEOR_2"/>
    <property type="match status" value="1"/>
</dbReference>
<dbReference type="Proteomes" id="UP000285324">
    <property type="component" value="Unassembled WGS sequence"/>
</dbReference>
<dbReference type="InterPro" id="IPR026881">
    <property type="entry name" value="WYL_dom"/>
</dbReference>
<dbReference type="InterPro" id="IPR051534">
    <property type="entry name" value="CBASS_pafABC_assoc_protein"/>
</dbReference>
<proteinExistence type="predicted"/>
<dbReference type="Gene3D" id="1.10.10.10">
    <property type="entry name" value="Winged helix-like DNA-binding domain superfamily/Winged helix DNA-binding domain"/>
    <property type="match status" value="1"/>
</dbReference>
<sequence>MLTSSNRLLRLLSLLQTRRHWAGTELAATLAIHPRTLRRDIDKLRELGYPVHASSGVAGGYAFRAGKALPPLLLDDDEALAVALTLRTAATGTVGGIEETALRALVKLEQVMPQRLRHRVDALRSAIVPIPRDGAAVDATLLATLAAACRDQLRVGFDYADGKGRASTRLVEPQGLAHTGYRWYLVAWDPAREDWRTFRIDRIAGAPEVGAHFAPRPPPEGGDLRAYVSRSVNMAPHPEPARVVLHAPRAVMAARIPPGAGQIDALDEARCVLQCAVPSLDALVYWLMALDVEFEVLAPAALQDRLRLASERLGRSLEKMTAPKAGR</sequence>
<dbReference type="AlphaFoldDB" id="A0A424WBR2"/>
<evidence type="ECO:0000313" key="4">
    <source>
        <dbReference type="EMBL" id="RPJ90789.1"/>
    </source>
</evidence>